<evidence type="ECO:0000259" key="11">
    <source>
        <dbReference type="PROSITE" id="PS51914"/>
    </source>
</evidence>
<dbReference type="Gene3D" id="2.70.130.10">
    <property type="entry name" value="Mannose-6-phosphate receptor binding domain"/>
    <property type="match status" value="1"/>
</dbReference>
<evidence type="ECO:0000256" key="9">
    <source>
        <dbReference type="SAM" id="Phobius"/>
    </source>
</evidence>
<comment type="subcellular location">
    <subcellularLocation>
        <location evidence="1">Endomembrane system</location>
    </subcellularLocation>
</comment>
<dbReference type="PANTHER" id="PTHR15071">
    <property type="entry name" value="MANNOSE-6-PHOSPHATE RECEPTOR FAMILY MEMBER"/>
    <property type="match status" value="1"/>
</dbReference>
<proteinExistence type="predicted"/>
<evidence type="ECO:0000256" key="4">
    <source>
        <dbReference type="ARBA" id="ARBA00022729"/>
    </source>
</evidence>
<dbReference type="AlphaFoldDB" id="G7E145"/>
<dbReference type="GO" id="GO:0000139">
    <property type="term" value="C:Golgi membrane"/>
    <property type="evidence" value="ECO:0007669"/>
    <property type="project" value="UniProtKB-SubCell"/>
</dbReference>
<evidence type="ECO:0000313" key="13">
    <source>
        <dbReference type="Proteomes" id="UP000009131"/>
    </source>
</evidence>
<dbReference type="PROSITE" id="PS51914">
    <property type="entry name" value="MRH"/>
    <property type="match status" value="1"/>
</dbReference>
<feature type="transmembrane region" description="Helical" evidence="9">
    <location>
        <begin position="156"/>
        <end position="181"/>
    </location>
</feature>
<comment type="caution">
    <text evidence="12">The sequence shown here is derived from an EMBL/GenBank/DDBJ whole genome shotgun (WGS) entry which is preliminary data.</text>
</comment>
<reference evidence="12 13" key="1">
    <citation type="journal article" date="2011" name="J. Gen. Appl. Microbiol.">
        <title>Draft genome sequencing of the enigmatic basidiomycete Mixia osmundae.</title>
        <authorList>
            <person name="Nishida H."/>
            <person name="Nagatsuka Y."/>
            <person name="Sugiyama J."/>
        </authorList>
    </citation>
    <scope>NUCLEOTIDE SEQUENCE [LARGE SCALE GENOMIC DNA]</scope>
    <source>
        <strain evidence="13">CBS 9802 / IAM 14324 / JCM 22182 / KY 12970</strain>
    </source>
</reference>
<evidence type="ECO:0000256" key="8">
    <source>
        <dbReference type="SAM" id="MobiDB-lite"/>
    </source>
</evidence>
<organism evidence="12 13">
    <name type="scientific">Mixia osmundae (strain CBS 9802 / IAM 14324 / JCM 22182 / KY 12970)</name>
    <dbReference type="NCBI Taxonomy" id="764103"/>
    <lineage>
        <taxon>Eukaryota</taxon>
        <taxon>Fungi</taxon>
        <taxon>Dikarya</taxon>
        <taxon>Basidiomycota</taxon>
        <taxon>Pucciniomycotina</taxon>
        <taxon>Mixiomycetes</taxon>
        <taxon>Mixiales</taxon>
        <taxon>Mixiaceae</taxon>
        <taxon>Mixia</taxon>
    </lineage>
</organism>
<feature type="compositionally biased region" description="Low complexity" evidence="8">
    <location>
        <begin position="240"/>
        <end position="267"/>
    </location>
</feature>
<keyword evidence="5 9" id="KW-1133">Transmembrane helix</keyword>
<sequence>MILRWPSIWLALLTASSIAKEDEAWTDYAVPFPGDAADNRDGDIKLNICHRLLTETISLGDSASIGAYRYGGKTGISLGRYNTTPVSLDKGLLVLEYTGGSECPAGGLMSSSISLVCDPGEYDTGAPKLVSIANGCSYFFIWRTRFACPTRPPRGFFGAIGILLTVIVISIPLAIGVAFAYNRLVLHRSDGFAVREIVPSLIDGINYVKDIALIGLLTGIDLIMSGFQRLRNGEGWKAPSRSAGWSASGPAASNYTAWSSSAEETTSLFDDEEEHERDEPLPSPAKTDSNTKPTEATLV</sequence>
<evidence type="ECO:0000256" key="5">
    <source>
        <dbReference type="ARBA" id="ARBA00022989"/>
    </source>
</evidence>
<accession>G7E145</accession>
<keyword evidence="6 9" id="KW-0472">Membrane</keyword>
<evidence type="ECO:0000256" key="2">
    <source>
        <dbReference type="ARBA" id="ARBA00022448"/>
    </source>
</evidence>
<dbReference type="InParanoid" id="G7E145"/>
<feature type="chain" id="PRO_5009955707" description="MRH domain-containing protein" evidence="10">
    <location>
        <begin position="20"/>
        <end position="299"/>
    </location>
</feature>
<keyword evidence="4 10" id="KW-0732">Signal</keyword>
<reference evidence="12 13" key="2">
    <citation type="journal article" date="2012" name="Open Biol.">
        <title>Characteristics of nucleosomes and linker DNA regions on the genome of the basidiomycete Mixia osmundae revealed by mono- and dinucleosome mapping.</title>
        <authorList>
            <person name="Nishida H."/>
            <person name="Kondo S."/>
            <person name="Matsumoto T."/>
            <person name="Suzuki Y."/>
            <person name="Yoshikawa H."/>
            <person name="Taylor T.D."/>
            <person name="Sugiyama J."/>
        </authorList>
    </citation>
    <scope>NUCLEOTIDE SEQUENCE [LARGE SCALE GENOMIC DNA]</scope>
    <source>
        <strain evidence="13">CBS 9802 / IAM 14324 / JCM 22182 / KY 12970</strain>
    </source>
</reference>
<dbReference type="Proteomes" id="UP000009131">
    <property type="component" value="Unassembled WGS sequence"/>
</dbReference>
<feature type="compositionally biased region" description="Polar residues" evidence="8">
    <location>
        <begin position="286"/>
        <end position="299"/>
    </location>
</feature>
<dbReference type="InterPro" id="IPR044865">
    <property type="entry name" value="MRH_dom"/>
</dbReference>
<evidence type="ECO:0000313" key="12">
    <source>
        <dbReference type="EMBL" id="GAA96555.1"/>
    </source>
</evidence>
<gene>
    <name evidence="12" type="primary">Mo03224</name>
    <name evidence="12" type="ORF">E5Q_03224</name>
</gene>
<dbReference type="RefSeq" id="XP_014567399.1">
    <property type="nucleotide sequence ID" value="XM_014711913.1"/>
</dbReference>
<dbReference type="OrthoDB" id="4504960at2759"/>
<dbReference type="EMBL" id="BABT02000102">
    <property type="protein sequence ID" value="GAA96555.1"/>
    <property type="molecule type" value="Genomic_DNA"/>
</dbReference>
<dbReference type="STRING" id="764103.G7E145"/>
<evidence type="ECO:0000256" key="6">
    <source>
        <dbReference type="ARBA" id="ARBA00023136"/>
    </source>
</evidence>
<feature type="domain" description="MRH" evidence="11">
    <location>
        <begin position="34"/>
        <end position="150"/>
    </location>
</feature>
<dbReference type="GO" id="GO:0007034">
    <property type="term" value="P:vacuolar transport"/>
    <property type="evidence" value="ECO:0007669"/>
    <property type="project" value="TreeGrafter"/>
</dbReference>
<protein>
    <recommendedName>
        <fullName evidence="11">MRH domain-containing protein</fullName>
    </recommendedName>
</protein>
<name>G7E145_MIXOS</name>
<keyword evidence="3 9" id="KW-0812">Transmembrane</keyword>
<dbReference type="InterPro" id="IPR000479">
    <property type="entry name" value="CIMR_rpt"/>
</dbReference>
<feature type="signal peptide" evidence="10">
    <location>
        <begin position="1"/>
        <end position="19"/>
    </location>
</feature>
<evidence type="ECO:0000256" key="3">
    <source>
        <dbReference type="ARBA" id="ARBA00022692"/>
    </source>
</evidence>
<evidence type="ECO:0000256" key="7">
    <source>
        <dbReference type="ARBA" id="ARBA00023157"/>
    </source>
</evidence>
<dbReference type="eggNOG" id="KOG4504">
    <property type="taxonomic scope" value="Eukaryota"/>
</dbReference>
<dbReference type="InterPro" id="IPR009011">
    <property type="entry name" value="Man6P_isomerase_rcpt-bd_dom_sf"/>
</dbReference>
<dbReference type="Pfam" id="PF00878">
    <property type="entry name" value="CIMR"/>
    <property type="match status" value="1"/>
</dbReference>
<feature type="region of interest" description="Disordered" evidence="8">
    <location>
        <begin position="240"/>
        <end position="299"/>
    </location>
</feature>
<dbReference type="GO" id="GO:0005770">
    <property type="term" value="C:late endosome"/>
    <property type="evidence" value="ECO:0007669"/>
    <property type="project" value="TreeGrafter"/>
</dbReference>
<dbReference type="HOGENOM" id="CLU_930938_0_0_1"/>
<keyword evidence="7" id="KW-1015">Disulfide bond</keyword>
<dbReference type="FunCoup" id="G7E145">
    <property type="interactions" value="57"/>
</dbReference>
<evidence type="ECO:0000256" key="10">
    <source>
        <dbReference type="SAM" id="SignalP"/>
    </source>
</evidence>
<dbReference type="SUPFAM" id="SSF50911">
    <property type="entry name" value="Mannose 6-phosphate receptor domain"/>
    <property type="match status" value="1"/>
</dbReference>
<keyword evidence="13" id="KW-1185">Reference proteome</keyword>
<evidence type="ECO:0000256" key="1">
    <source>
        <dbReference type="ARBA" id="ARBA00004308"/>
    </source>
</evidence>
<dbReference type="GO" id="GO:0038023">
    <property type="term" value="F:signaling receptor activity"/>
    <property type="evidence" value="ECO:0007669"/>
    <property type="project" value="InterPro"/>
</dbReference>
<dbReference type="GO" id="GO:0010008">
    <property type="term" value="C:endosome membrane"/>
    <property type="evidence" value="ECO:0007669"/>
    <property type="project" value="UniProtKB-SubCell"/>
</dbReference>
<keyword evidence="2" id="KW-0813">Transport</keyword>
<dbReference type="OMA" id="MKTPYAC"/>
<dbReference type="PANTHER" id="PTHR15071:SF0">
    <property type="entry name" value="MANNOSE 6-PHOSPHATE RECEPTOR-LIKE PROTEIN 1"/>
    <property type="match status" value="1"/>
</dbReference>
<dbReference type="GO" id="GO:0005537">
    <property type="term" value="F:D-mannose binding"/>
    <property type="evidence" value="ECO:0007669"/>
    <property type="project" value="InterPro"/>
</dbReference>